<dbReference type="Pfam" id="PF00787">
    <property type="entry name" value="PX"/>
    <property type="match status" value="1"/>
</dbReference>
<evidence type="ECO:0000313" key="3">
    <source>
        <dbReference type="EMBL" id="OQR89738.1"/>
    </source>
</evidence>
<evidence type="ECO:0000259" key="2">
    <source>
        <dbReference type="Pfam" id="PF00787"/>
    </source>
</evidence>
<proteinExistence type="predicted"/>
<dbReference type="GO" id="GO:0035091">
    <property type="term" value="F:phosphatidylinositol binding"/>
    <property type="evidence" value="ECO:0007669"/>
    <property type="project" value="InterPro"/>
</dbReference>
<protein>
    <submittedName>
        <fullName evidence="3">Myosin</fullName>
    </submittedName>
</protein>
<keyword evidence="1" id="KW-0175">Coiled coil</keyword>
<comment type="caution">
    <text evidence="3">The sequence shown here is derived from an EMBL/GenBank/DDBJ whole genome shotgun (WGS) entry which is preliminary data.</text>
</comment>
<keyword evidence="4" id="KW-1185">Reference proteome</keyword>
<sequence>MSSTMFTEKSNELDDAQLLRENERLEQQVLALESKLIQAEEVSLISAKVVDSRITCRDGKQFVEYKLQIEMNYQGNLYMWHQYSTFRNLATTFLTKNGNCRKDIPKLPRKLFTSFSDKFIRHCIQLLNEFLDAAMNAEYLSWGILVDQDTCAYKRRGQICSKAIDSTDNSELIASSTSSSDAINSPQSS</sequence>
<dbReference type="CDD" id="cd06093">
    <property type="entry name" value="PX_domain"/>
    <property type="match status" value="1"/>
</dbReference>
<organism evidence="3 4">
    <name type="scientific">Thraustotheca clavata</name>
    <dbReference type="NCBI Taxonomy" id="74557"/>
    <lineage>
        <taxon>Eukaryota</taxon>
        <taxon>Sar</taxon>
        <taxon>Stramenopiles</taxon>
        <taxon>Oomycota</taxon>
        <taxon>Saprolegniomycetes</taxon>
        <taxon>Saprolegniales</taxon>
        <taxon>Achlyaceae</taxon>
        <taxon>Thraustotheca</taxon>
    </lineage>
</organism>
<feature type="coiled-coil region" evidence="1">
    <location>
        <begin position="15"/>
        <end position="42"/>
    </location>
</feature>
<reference evidence="3 4" key="1">
    <citation type="journal article" date="2014" name="Genome Biol. Evol.">
        <title>The secreted proteins of Achlya hypogyna and Thraustotheca clavata identify the ancestral oomycete secretome and reveal gene acquisitions by horizontal gene transfer.</title>
        <authorList>
            <person name="Misner I."/>
            <person name="Blouin N."/>
            <person name="Leonard G."/>
            <person name="Richards T.A."/>
            <person name="Lane C.E."/>
        </authorList>
    </citation>
    <scope>NUCLEOTIDE SEQUENCE [LARGE SCALE GENOMIC DNA]</scope>
    <source>
        <strain evidence="3 4">ATCC 34112</strain>
    </source>
</reference>
<dbReference type="InterPro" id="IPR036871">
    <property type="entry name" value="PX_dom_sf"/>
</dbReference>
<evidence type="ECO:0000313" key="4">
    <source>
        <dbReference type="Proteomes" id="UP000243217"/>
    </source>
</evidence>
<name>A0A1V9YVG4_9STRA</name>
<dbReference type="Gene3D" id="3.30.1520.10">
    <property type="entry name" value="Phox-like domain"/>
    <property type="match status" value="1"/>
</dbReference>
<dbReference type="Proteomes" id="UP000243217">
    <property type="component" value="Unassembled WGS sequence"/>
</dbReference>
<dbReference type="SUPFAM" id="SSF64268">
    <property type="entry name" value="PX domain"/>
    <property type="match status" value="1"/>
</dbReference>
<dbReference type="STRING" id="74557.A0A1V9YVG4"/>
<feature type="domain" description="PX" evidence="2">
    <location>
        <begin position="76"/>
        <end position="140"/>
    </location>
</feature>
<evidence type="ECO:0000256" key="1">
    <source>
        <dbReference type="SAM" id="Coils"/>
    </source>
</evidence>
<dbReference type="EMBL" id="JNBS01002672">
    <property type="protein sequence ID" value="OQR89738.1"/>
    <property type="molecule type" value="Genomic_DNA"/>
</dbReference>
<accession>A0A1V9YVG4</accession>
<gene>
    <name evidence="3" type="ORF">THRCLA_22635</name>
</gene>
<dbReference type="OrthoDB" id="5227681at2759"/>
<dbReference type="InterPro" id="IPR001683">
    <property type="entry name" value="PX_dom"/>
</dbReference>
<dbReference type="AlphaFoldDB" id="A0A1V9YVG4"/>